<evidence type="ECO:0000313" key="4">
    <source>
        <dbReference type="Proteomes" id="UP000317257"/>
    </source>
</evidence>
<gene>
    <name evidence="3" type="ORF">ED733_005258</name>
</gene>
<comment type="caution">
    <text evidence="3">The sequence shown here is derived from an EMBL/GenBank/DDBJ whole genome shotgun (WGS) entry which is preliminary data.</text>
</comment>
<dbReference type="PANTHER" id="PTHR42109:SF2">
    <property type="entry name" value="INTEGRAL MEMBRANE PROTEIN"/>
    <property type="match status" value="1"/>
</dbReference>
<reference evidence="4" key="1">
    <citation type="submission" date="2018-12" db="EMBL/GenBank/DDBJ databases">
        <title>The complete genome of Metarhizium rileyi, a key fungal pathogen of Lepidoptera.</title>
        <authorList>
            <person name="Binneck E."/>
            <person name="Lastra C.C.L."/>
            <person name="Sosa-Gomez D.R."/>
        </authorList>
    </citation>
    <scope>NUCLEOTIDE SEQUENCE [LARGE SCALE GENOMIC DNA]</scope>
    <source>
        <strain evidence="4">Cep018-CH2</strain>
    </source>
</reference>
<keyword evidence="1" id="KW-0472">Membrane</keyword>
<evidence type="ECO:0000256" key="1">
    <source>
        <dbReference type="SAM" id="Phobius"/>
    </source>
</evidence>
<feature type="transmembrane region" description="Helical" evidence="1">
    <location>
        <begin position="116"/>
        <end position="135"/>
    </location>
</feature>
<organism evidence="3 4">
    <name type="scientific">Metarhizium rileyi (strain RCEF 4871)</name>
    <name type="common">Nomuraea rileyi</name>
    <dbReference type="NCBI Taxonomy" id="1649241"/>
    <lineage>
        <taxon>Eukaryota</taxon>
        <taxon>Fungi</taxon>
        <taxon>Dikarya</taxon>
        <taxon>Ascomycota</taxon>
        <taxon>Pezizomycotina</taxon>
        <taxon>Sordariomycetes</taxon>
        <taxon>Hypocreomycetidae</taxon>
        <taxon>Hypocreales</taxon>
        <taxon>Clavicipitaceae</taxon>
        <taxon>Metarhizium</taxon>
    </lineage>
</organism>
<evidence type="ECO:0000259" key="2">
    <source>
        <dbReference type="Pfam" id="PF24800"/>
    </source>
</evidence>
<feature type="transmembrane region" description="Helical" evidence="1">
    <location>
        <begin position="155"/>
        <end position="174"/>
    </location>
</feature>
<dbReference type="InterPro" id="IPR056119">
    <property type="entry name" value="DUF7702"/>
</dbReference>
<protein>
    <recommendedName>
        <fullName evidence="2">DUF7702 domain-containing protein</fullName>
    </recommendedName>
</protein>
<name>A0A5C6GE22_METRR</name>
<feature type="transmembrane region" description="Helical" evidence="1">
    <location>
        <begin position="6"/>
        <end position="26"/>
    </location>
</feature>
<keyword evidence="1" id="KW-0812">Transmembrane</keyword>
<dbReference type="Proteomes" id="UP000317257">
    <property type="component" value="Unassembled WGS sequence"/>
</dbReference>
<dbReference type="EMBL" id="SBHS01000013">
    <property type="protein sequence ID" value="TWU74123.1"/>
    <property type="molecule type" value="Genomic_DNA"/>
</dbReference>
<dbReference type="AlphaFoldDB" id="A0A5C6GE22"/>
<sequence length="274" mass="29125">MVNPHISLGVAQTVFYLPMLPLAIWLMVRNGKIRPRMAWWPLIPFTLMRLAGGPVVIAMVAHMQRHDGEPDVGLAIAATILLNVGVVPLIVADLGLTRIILLDNFGDGAFTHRITVGLRLAFVAAVALLGAGGGIGSQPDPGLVHTGHTLVLAGYIVFAVELAVLTSMQVYYHARRSGLRPSGHQVLRGALLASPFIMVRTVYGLVESAHAQDARTLWNPVSGFPATSSAVLFALMALVTEYIALVVYLWSGFSIAPDRGLPVAGDAEAIGKTS</sequence>
<feature type="transmembrane region" description="Helical" evidence="1">
    <location>
        <begin position="72"/>
        <end position="96"/>
    </location>
</feature>
<proteinExistence type="predicted"/>
<accession>A0A5C6GE22</accession>
<feature type="domain" description="DUF7702" evidence="2">
    <location>
        <begin position="8"/>
        <end position="255"/>
    </location>
</feature>
<keyword evidence="1" id="KW-1133">Transmembrane helix</keyword>
<evidence type="ECO:0000313" key="3">
    <source>
        <dbReference type="EMBL" id="TWU74123.1"/>
    </source>
</evidence>
<feature type="transmembrane region" description="Helical" evidence="1">
    <location>
        <begin position="38"/>
        <end position="60"/>
    </location>
</feature>
<feature type="transmembrane region" description="Helical" evidence="1">
    <location>
        <begin position="226"/>
        <end position="250"/>
    </location>
</feature>
<dbReference type="PANTHER" id="PTHR42109">
    <property type="entry name" value="UNPLACED GENOMIC SCAFFOLD UM_SCAF_CONTIG_1.265, WHOLE GENOME SHOTGUN SEQUENCE"/>
    <property type="match status" value="1"/>
</dbReference>
<dbReference type="Pfam" id="PF24800">
    <property type="entry name" value="DUF7702"/>
    <property type="match status" value="1"/>
</dbReference>